<gene>
    <name evidence="2" type="ORF">GUJ93_ZPchr0009g848</name>
</gene>
<comment type="caution">
    <text evidence="2">The sequence shown here is derived from an EMBL/GenBank/DDBJ whole genome shotgun (WGS) entry which is preliminary data.</text>
</comment>
<dbReference type="AlphaFoldDB" id="A0A8J5RLU4"/>
<feature type="compositionally biased region" description="Basic residues" evidence="1">
    <location>
        <begin position="15"/>
        <end position="25"/>
    </location>
</feature>
<accession>A0A8J5RLU4</accession>
<feature type="compositionally biased region" description="Low complexity" evidence="1">
    <location>
        <begin position="62"/>
        <end position="74"/>
    </location>
</feature>
<feature type="compositionally biased region" description="Pro residues" evidence="1">
    <location>
        <begin position="49"/>
        <end position="61"/>
    </location>
</feature>
<evidence type="ECO:0000313" key="2">
    <source>
        <dbReference type="EMBL" id="KAG8048488.1"/>
    </source>
</evidence>
<keyword evidence="3" id="KW-1185">Reference proteome</keyword>
<name>A0A8J5RLU4_ZIZPA</name>
<protein>
    <submittedName>
        <fullName evidence="2">Uncharacterized protein</fullName>
    </submittedName>
</protein>
<evidence type="ECO:0000256" key="1">
    <source>
        <dbReference type="SAM" id="MobiDB-lite"/>
    </source>
</evidence>
<sequence length="119" mass="12701">MCRATRAHPCVAARRAAHARPHVTTRHPSPTWLCPRAARCPHGGAASRRPPPAHAVPPTPLEPSSALLPARAPSPAWPSPPAQRWPHATYADRTLPRAPPCGLNAQRVREGIIPGIDNG</sequence>
<feature type="region of interest" description="Disordered" evidence="1">
    <location>
        <begin position="1"/>
        <end position="85"/>
    </location>
</feature>
<proteinExistence type="predicted"/>
<dbReference type="Proteomes" id="UP000729402">
    <property type="component" value="Unassembled WGS sequence"/>
</dbReference>
<reference evidence="2" key="2">
    <citation type="submission" date="2021-02" db="EMBL/GenBank/DDBJ databases">
        <authorList>
            <person name="Kimball J.A."/>
            <person name="Haas M.W."/>
            <person name="Macchietto M."/>
            <person name="Kono T."/>
            <person name="Duquette J."/>
            <person name="Shao M."/>
        </authorList>
    </citation>
    <scope>NUCLEOTIDE SEQUENCE</scope>
    <source>
        <tissue evidence="2">Fresh leaf tissue</tissue>
    </source>
</reference>
<reference evidence="2" key="1">
    <citation type="journal article" date="2021" name="bioRxiv">
        <title>Whole Genome Assembly and Annotation of Northern Wild Rice, Zizania palustris L., Supports a Whole Genome Duplication in the Zizania Genus.</title>
        <authorList>
            <person name="Haas M."/>
            <person name="Kono T."/>
            <person name="Macchietto M."/>
            <person name="Millas R."/>
            <person name="McGilp L."/>
            <person name="Shao M."/>
            <person name="Duquette J."/>
            <person name="Hirsch C.N."/>
            <person name="Kimball J."/>
        </authorList>
    </citation>
    <scope>NUCLEOTIDE SEQUENCE</scope>
    <source>
        <tissue evidence="2">Fresh leaf tissue</tissue>
    </source>
</reference>
<dbReference type="EMBL" id="JAAALK010000289">
    <property type="protein sequence ID" value="KAG8048488.1"/>
    <property type="molecule type" value="Genomic_DNA"/>
</dbReference>
<evidence type="ECO:0000313" key="3">
    <source>
        <dbReference type="Proteomes" id="UP000729402"/>
    </source>
</evidence>
<organism evidence="2 3">
    <name type="scientific">Zizania palustris</name>
    <name type="common">Northern wild rice</name>
    <dbReference type="NCBI Taxonomy" id="103762"/>
    <lineage>
        <taxon>Eukaryota</taxon>
        <taxon>Viridiplantae</taxon>
        <taxon>Streptophyta</taxon>
        <taxon>Embryophyta</taxon>
        <taxon>Tracheophyta</taxon>
        <taxon>Spermatophyta</taxon>
        <taxon>Magnoliopsida</taxon>
        <taxon>Liliopsida</taxon>
        <taxon>Poales</taxon>
        <taxon>Poaceae</taxon>
        <taxon>BOP clade</taxon>
        <taxon>Oryzoideae</taxon>
        <taxon>Oryzeae</taxon>
        <taxon>Zizaniinae</taxon>
        <taxon>Zizania</taxon>
    </lineage>
</organism>